<dbReference type="STRING" id="1330534.L323_08160"/>
<protein>
    <submittedName>
        <fullName evidence="1">Uncharacterized protein</fullName>
    </submittedName>
</protein>
<organism evidence="1 2">
    <name type="scientific">Ruminiclostridium papyrosolvens C7</name>
    <dbReference type="NCBI Taxonomy" id="1330534"/>
    <lineage>
        <taxon>Bacteria</taxon>
        <taxon>Bacillati</taxon>
        <taxon>Bacillota</taxon>
        <taxon>Clostridia</taxon>
        <taxon>Eubacteriales</taxon>
        <taxon>Oscillospiraceae</taxon>
        <taxon>Ruminiclostridium</taxon>
    </lineage>
</organism>
<dbReference type="PATRIC" id="fig|1330534.3.peg.1631"/>
<reference evidence="1 2" key="1">
    <citation type="journal article" date="2013" name="Genome Announc.">
        <title>Draft Genome Sequence of the Cellulolytic Bacterium Clostridium papyrosolvens C7 (ATCC 700395).</title>
        <authorList>
            <person name="Zepeda V."/>
            <person name="Dassa B."/>
            <person name="Borovok I."/>
            <person name="Lamed R."/>
            <person name="Bayer E.A."/>
            <person name="Cate J.H."/>
        </authorList>
    </citation>
    <scope>NUCLEOTIDE SEQUENCE [LARGE SCALE GENOMIC DNA]</scope>
    <source>
        <strain evidence="1 2">C7</strain>
    </source>
</reference>
<evidence type="ECO:0000313" key="2">
    <source>
        <dbReference type="Proteomes" id="UP000016860"/>
    </source>
</evidence>
<evidence type="ECO:0000313" key="1">
    <source>
        <dbReference type="EMBL" id="EPR12514.1"/>
    </source>
</evidence>
<dbReference type="EMBL" id="ATAY01000026">
    <property type="protein sequence ID" value="EPR12514.1"/>
    <property type="molecule type" value="Genomic_DNA"/>
</dbReference>
<gene>
    <name evidence="1" type="ORF">L323_08160</name>
</gene>
<dbReference type="Proteomes" id="UP000016860">
    <property type="component" value="Unassembled WGS sequence"/>
</dbReference>
<dbReference type="AlphaFoldDB" id="U4R2D8"/>
<comment type="caution">
    <text evidence="1">The sequence shown here is derived from an EMBL/GenBank/DDBJ whole genome shotgun (WGS) entry which is preliminary data.</text>
</comment>
<accession>U4R2D8</accession>
<sequence length="47" mass="5411">MGKKSESSQYNIMSEYKSSGKSFEQLVLESLMFYLQNSKQNNPDSKV</sequence>
<proteinExistence type="predicted"/>
<name>U4R2D8_9FIRM</name>
<dbReference type="RefSeq" id="WP_020815185.1">
    <property type="nucleotide sequence ID" value="NZ_ATAY01000026.1"/>
</dbReference>